<evidence type="ECO:0000313" key="6">
    <source>
        <dbReference type="Proteomes" id="UP000638188"/>
    </source>
</evidence>
<dbReference type="Pfam" id="PF03466">
    <property type="entry name" value="LysR_substrate"/>
    <property type="match status" value="1"/>
</dbReference>
<dbReference type="InterPro" id="IPR005119">
    <property type="entry name" value="LysR_subst-bd"/>
</dbReference>
<keyword evidence="6" id="KW-1185">Reference proteome</keyword>
<keyword evidence="3" id="KW-0804">Transcription</keyword>
<name>A0ABQ1NSV0_9GAMM</name>
<dbReference type="Proteomes" id="UP000638188">
    <property type="component" value="Unassembled WGS sequence"/>
</dbReference>
<feature type="domain" description="LysR substrate-binding" evidence="4">
    <location>
        <begin position="26"/>
        <end position="214"/>
    </location>
</feature>
<evidence type="ECO:0000256" key="1">
    <source>
        <dbReference type="ARBA" id="ARBA00009437"/>
    </source>
</evidence>
<dbReference type="PANTHER" id="PTHR30126">
    <property type="entry name" value="HTH-TYPE TRANSCRIPTIONAL REGULATOR"/>
    <property type="match status" value="1"/>
</dbReference>
<dbReference type="Gene3D" id="3.40.190.10">
    <property type="entry name" value="Periplasmic binding protein-like II"/>
    <property type="match status" value="2"/>
</dbReference>
<dbReference type="CDD" id="cd05466">
    <property type="entry name" value="PBP2_LTTR_substrate"/>
    <property type="match status" value="1"/>
</dbReference>
<reference evidence="6" key="1">
    <citation type="journal article" date="2019" name="Int. J. Syst. Evol. Microbiol.">
        <title>The Global Catalogue of Microorganisms (GCM) 10K type strain sequencing project: providing services to taxonomists for standard genome sequencing and annotation.</title>
        <authorList>
            <consortium name="The Broad Institute Genomics Platform"/>
            <consortium name="The Broad Institute Genome Sequencing Center for Infectious Disease"/>
            <person name="Wu L."/>
            <person name="Ma J."/>
        </authorList>
    </citation>
    <scope>NUCLEOTIDE SEQUENCE [LARGE SCALE GENOMIC DNA]</scope>
    <source>
        <strain evidence="6">CGMCC 1.12482</strain>
    </source>
</reference>
<evidence type="ECO:0000256" key="3">
    <source>
        <dbReference type="ARBA" id="ARBA00023163"/>
    </source>
</evidence>
<dbReference type="SUPFAM" id="SSF53850">
    <property type="entry name" value="Periplasmic binding protein-like II"/>
    <property type="match status" value="1"/>
</dbReference>
<gene>
    <name evidence="5" type="ORF">GCM10007418_00330</name>
</gene>
<evidence type="ECO:0000259" key="4">
    <source>
        <dbReference type="Pfam" id="PF03466"/>
    </source>
</evidence>
<protein>
    <recommendedName>
        <fullName evidence="4">LysR substrate-binding domain-containing protein</fullName>
    </recommendedName>
</protein>
<comment type="similarity">
    <text evidence="1">Belongs to the LysR transcriptional regulatory family.</text>
</comment>
<proteinExistence type="inferred from homology"/>
<organism evidence="5 6">
    <name type="scientific">Halopseudomonas salina</name>
    <dbReference type="NCBI Taxonomy" id="1323744"/>
    <lineage>
        <taxon>Bacteria</taxon>
        <taxon>Pseudomonadati</taxon>
        <taxon>Pseudomonadota</taxon>
        <taxon>Gammaproteobacteria</taxon>
        <taxon>Pseudomonadales</taxon>
        <taxon>Pseudomonadaceae</taxon>
        <taxon>Halopseudomonas</taxon>
    </lineage>
</organism>
<evidence type="ECO:0000256" key="2">
    <source>
        <dbReference type="ARBA" id="ARBA00023015"/>
    </source>
</evidence>
<accession>A0ABQ1NSV0</accession>
<evidence type="ECO:0000313" key="5">
    <source>
        <dbReference type="EMBL" id="GGC84440.1"/>
    </source>
</evidence>
<sequence>MRFAEDIFHRGEELEVLLRHGVSLANKRLRIGTTSHMSRNFIEEFIGPAMYDSEASIALISDNQAKLLSDLTRHQLDVVLTNAHIEVSDNQVWQIHLLSRQPVTIVCPPALAAASLKQHPWVLPSRKHGIRGEFDAFCLRQGFQPTIKAEVDDMAMLRLMARDSQAFGLLPRVVVRDELANGVLVEREALSGVDERFYAVTVERVFQPELLDVLLSRYH</sequence>
<dbReference type="PANTHER" id="PTHR30126:SF98">
    <property type="entry name" value="HTH-TYPE TRANSCRIPTIONAL ACTIVATOR BAUR"/>
    <property type="match status" value="1"/>
</dbReference>
<keyword evidence="2" id="KW-0805">Transcription regulation</keyword>
<dbReference type="EMBL" id="BMFF01000001">
    <property type="protein sequence ID" value="GGC84440.1"/>
    <property type="molecule type" value="Genomic_DNA"/>
</dbReference>
<comment type="caution">
    <text evidence="5">The sequence shown here is derived from an EMBL/GenBank/DDBJ whole genome shotgun (WGS) entry which is preliminary data.</text>
</comment>